<keyword evidence="3" id="KW-1185">Reference proteome</keyword>
<reference evidence="2 3" key="1">
    <citation type="journal article" date="2015" name="Antonie Van Leeuwenhoek">
        <title>Oricola cellulosilytica gen. nov., sp. nov., a cellulose-degrading bacterium of the family Phyllobacteriaceae isolated from surface seashore water, and emended descriptions of Mesorhizobium loti and Phyllobacterium myrsinacearum.</title>
        <authorList>
            <person name="Hameed A."/>
            <person name="Shahina M."/>
            <person name="Lai W.A."/>
            <person name="Lin S.Y."/>
            <person name="Young L.S."/>
            <person name="Liu Y.C."/>
            <person name="Hsu Y.H."/>
            <person name="Young C.C."/>
        </authorList>
    </citation>
    <scope>NUCLEOTIDE SEQUENCE [LARGE SCALE GENOMIC DNA]</scope>
    <source>
        <strain evidence="2 3">KCTC 52183</strain>
    </source>
</reference>
<sequence>MTMAADATHSIEQDSLGEPSLCMRTSVISAVGVTLVFTLVALLTHEWAWLVIPAAVVFMAGIQGLLLVFFPALRGRTACGMKGCGDAR</sequence>
<evidence type="ECO:0000256" key="1">
    <source>
        <dbReference type="SAM" id="Phobius"/>
    </source>
</evidence>
<gene>
    <name evidence="2" type="ORF">E0D97_10290</name>
</gene>
<feature type="transmembrane region" description="Helical" evidence="1">
    <location>
        <begin position="49"/>
        <end position="73"/>
    </location>
</feature>
<comment type="caution">
    <text evidence="2">The sequence shown here is derived from an EMBL/GenBank/DDBJ whole genome shotgun (WGS) entry which is preliminary data.</text>
</comment>
<name>A0A4R0PB22_9HYPH</name>
<evidence type="ECO:0000313" key="2">
    <source>
        <dbReference type="EMBL" id="TCD14442.1"/>
    </source>
</evidence>
<keyword evidence="1" id="KW-0812">Transmembrane</keyword>
<feature type="transmembrane region" description="Helical" evidence="1">
    <location>
        <begin position="21"/>
        <end position="43"/>
    </location>
</feature>
<keyword evidence="1" id="KW-1133">Transmembrane helix</keyword>
<evidence type="ECO:0000313" key="3">
    <source>
        <dbReference type="Proteomes" id="UP000291301"/>
    </source>
</evidence>
<organism evidence="2 3">
    <name type="scientific">Oricola cellulosilytica</name>
    <dbReference type="NCBI Taxonomy" id="1429082"/>
    <lineage>
        <taxon>Bacteria</taxon>
        <taxon>Pseudomonadati</taxon>
        <taxon>Pseudomonadota</taxon>
        <taxon>Alphaproteobacteria</taxon>
        <taxon>Hyphomicrobiales</taxon>
        <taxon>Ahrensiaceae</taxon>
        <taxon>Oricola</taxon>
    </lineage>
</organism>
<proteinExistence type="predicted"/>
<accession>A0A4R0PB22</accession>
<dbReference type="RefSeq" id="WP_131568469.1">
    <property type="nucleotide sequence ID" value="NZ_JAINFK010000002.1"/>
</dbReference>
<dbReference type="EMBL" id="SJST01000003">
    <property type="protein sequence ID" value="TCD14442.1"/>
    <property type="molecule type" value="Genomic_DNA"/>
</dbReference>
<dbReference type="AlphaFoldDB" id="A0A4R0PB22"/>
<dbReference type="Proteomes" id="UP000291301">
    <property type="component" value="Unassembled WGS sequence"/>
</dbReference>
<keyword evidence="1" id="KW-0472">Membrane</keyword>
<protein>
    <submittedName>
        <fullName evidence="2">Uncharacterized protein</fullName>
    </submittedName>
</protein>